<dbReference type="EMBL" id="BSQG01000002">
    <property type="protein sequence ID" value="GLU47474.1"/>
    <property type="molecule type" value="Genomic_DNA"/>
</dbReference>
<keyword evidence="1" id="KW-0472">Membrane</keyword>
<protein>
    <submittedName>
        <fullName evidence="2">Uncharacterized protein</fullName>
    </submittedName>
</protein>
<feature type="transmembrane region" description="Helical" evidence="1">
    <location>
        <begin position="21"/>
        <end position="45"/>
    </location>
</feature>
<proteinExistence type="predicted"/>
<keyword evidence="1" id="KW-1133">Transmembrane helix</keyword>
<keyword evidence="1" id="KW-0812">Transmembrane</keyword>
<sequence length="58" mass="6100">MNTIREFLARRRHKGDAGYTTETIVVIALLVGIAIAAVTAVGTTIQNKATSISLDAGE</sequence>
<evidence type="ECO:0000313" key="2">
    <source>
        <dbReference type="EMBL" id="GLU47474.1"/>
    </source>
</evidence>
<gene>
    <name evidence="2" type="ORF">Nans01_18250</name>
</gene>
<dbReference type="AlphaFoldDB" id="A0A9W6P507"/>
<organism evidence="2 3">
    <name type="scientific">Nocardiopsis ansamitocini</name>
    <dbReference type="NCBI Taxonomy" id="1670832"/>
    <lineage>
        <taxon>Bacteria</taxon>
        <taxon>Bacillati</taxon>
        <taxon>Actinomycetota</taxon>
        <taxon>Actinomycetes</taxon>
        <taxon>Streptosporangiales</taxon>
        <taxon>Nocardiopsidaceae</taxon>
        <taxon>Nocardiopsis</taxon>
    </lineage>
</organism>
<comment type="caution">
    <text evidence="2">The sequence shown here is derived from an EMBL/GenBank/DDBJ whole genome shotgun (WGS) entry which is preliminary data.</text>
</comment>
<evidence type="ECO:0000313" key="3">
    <source>
        <dbReference type="Proteomes" id="UP001165092"/>
    </source>
</evidence>
<dbReference type="RefSeq" id="WP_285758567.1">
    <property type="nucleotide sequence ID" value="NZ_BSQG01000002.1"/>
</dbReference>
<name>A0A9W6P507_9ACTN</name>
<keyword evidence="3" id="KW-1185">Reference proteome</keyword>
<evidence type="ECO:0000256" key="1">
    <source>
        <dbReference type="SAM" id="Phobius"/>
    </source>
</evidence>
<dbReference type="Proteomes" id="UP001165092">
    <property type="component" value="Unassembled WGS sequence"/>
</dbReference>
<reference evidence="2" key="1">
    <citation type="submission" date="2023-02" db="EMBL/GenBank/DDBJ databases">
        <title>Nocardiopsis ansamitocini NBRC 112285.</title>
        <authorList>
            <person name="Ichikawa N."/>
            <person name="Sato H."/>
            <person name="Tonouchi N."/>
        </authorList>
    </citation>
    <scope>NUCLEOTIDE SEQUENCE</scope>
    <source>
        <strain evidence="2">NBRC 112285</strain>
    </source>
</reference>
<accession>A0A9W6P507</accession>